<dbReference type="PIRSF" id="PIRSF005096">
    <property type="entry name" value="GALM"/>
    <property type="match status" value="1"/>
</dbReference>
<dbReference type="InterPro" id="IPR015443">
    <property type="entry name" value="Aldose_1-epimerase"/>
</dbReference>
<dbReference type="EMBL" id="CP030941">
    <property type="protein sequence ID" value="UUP18589.1"/>
    <property type="molecule type" value="Genomic_DNA"/>
</dbReference>
<evidence type="ECO:0000256" key="4">
    <source>
        <dbReference type="ARBA" id="ARBA00023277"/>
    </source>
</evidence>
<gene>
    <name evidence="6" type="primary">mro</name>
    <name evidence="6" type="ORF">NTH_03072</name>
</gene>
<dbReference type="Pfam" id="PF01263">
    <property type="entry name" value="Aldose_epim"/>
    <property type="match status" value="1"/>
</dbReference>
<comment type="pathway">
    <text evidence="1 5">Carbohydrate metabolism; hexose metabolism.</text>
</comment>
<dbReference type="PANTHER" id="PTHR10091:SF0">
    <property type="entry name" value="GALACTOSE MUTAROTASE"/>
    <property type="match status" value="1"/>
</dbReference>
<organism evidence="6 7">
    <name type="scientific">Nitratireductor thuwali</name>
    <dbReference type="NCBI Taxonomy" id="2267699"/>
    <lineage>
        <taxon>Bacteria</taxon>
        <taxon>Pseudomonadati</taxon>
        <taxon>Pseudomonadota</taxon>
        <taxon>Alphaproteobacteria</taxon>
        <taxon>Hyphomicrobiales</taxon>
        <taxon>Phyllobacteriaceae</taxon>
        <taxon>Nitratireductor</taxon>
    </lineage>
</organism>
<dbReference type="PANTHER" id="PTHR10091">
    <property type="entry name" value="ALDOSE-1-EPIMERASE"/>
    <property type="match status" value="1"/>
</dbReference>
<evidence type="ECO:0000256" key="3">
    <source>
        <dbReference type="ARBA" id="ARBA00023235"/>
    </source>
</evidence>
<dbReference type="InterPro" id="IPR008183">
    <property type="entry name" value="Aldose_1/G6P_1-epimerase"/>
</dbReference>
<dbReference type="Gene3D" id="2.70.98.10">
    <property type="match status" value="1"/>
</dbReference>
<dbReference type="GO" id="GO:0004034">
    <property type="term" value="F:aldose 1-epimerase activity"/>
    <property type="evidence" value="ECO:0007669"/>
    <property type="project" value="UniProtKB-EC"/>
</dbReference>
<dbReference type="CDD" id="cd09019">
    <property type="entry name" value="galactose_mutarotase_like"/>
    <property type="match status" value="1"/>
</dbReference>
<dbReference type="Proteomes" id="UP001342418">
    <property type="component" value="Chromosome"/>
</dbReference>
<dbReference type="InterPro" id="IPR014718">
    <property type="entry name" value="GH-type_carb-bd"/>
</dbReference>
<sequence length="336" mass="36755">MAGKVRKTAEWQGGDVVEAVLESEAGVRLNVMNYGGVIRDWQVPVGGQMRSVVLGFDRFEDYPAHSPYFGALAGRVANRIGGSRFTLDGKEYELTPNEGPNHLHGGPGGISRKLWKLEPLEANALRLSLSSPDGDMGYPGSLDMEVIYRLDGYRLHIDFAAVASAPTPVNLVQHNYFNLMGGGEVFDHRLEVAASAYTVTDDALIPTGEIKPVAGTRFDFRHGHPMRDESGAPIILDQNLVLDTRRDPADPVASLVAPDGSLRLELFTDQPGLQVYNGGQMDIKAEGLGGRRYPRFGGMCLEDQHFPDAVNNPHFPNTIVAPEAPYRHRCAIEIRP</sequence>
<dbReference type="InterPro" id="IPR047215">
    <property type="entry name" value="Galactose_mutarotase-like"/>
</dbReference>
<evidence type="ECO:0000256" key="5">
    <source>
        <dbReference type="PIRNR" id="PIRNR005096"/>
    </source>
</evidence>
<reference evidence="6 7" key="1">
    <citation type="submission" date="2018-07" db="EMBL/GenBank/DDBJ databases">
        <title>Genome sequence of Nitratireductor thuwali#1536.</title>
        <authorList>
            <person name="Michoud G."/>
            <person name="Merlino G."/>
            <person name="Sefrji F.O."/>
            <person name="Daffonchio D."/>
        </authorList>
    </citation>
    <scope>NUCLEOTIDE SEQUENCE [LARGE SCALE GENOMIC DNA]</scope>
    <source>
        <strain evidence="7">Nit1536</strain>
    </source>
</reference>
<dbReference type="InterPro" id="IPR011013">
    <property type="entry name" value="Gal_mutarotase_sf_dom"/>
</dbReference>
<protein>
    <recommendedName>
        <fullName evidence="5">Aldose 1-epimerase</fullName>
        <ecNumber evidence="5">5.1.3.3</ecNumber>
    </recommendedName>
</protein>
<comment type="similarity">
    <text evidence="2 5">Belongs to the aldose epimerase family.</text>
</comment>
<dbReference type="SUPFAM" id="SSF74650">
    <property type="entry name" value="Galactose mutarotase-like"/>
    <property type="match status" value="1"/>
</dbReference>
<keyword evidence="7" id="KW-1185">Reference proteome</keyword>
<dbReference type="RefSeq" id="WP_338530810.1">
    <property type="nucleotide sequence ID" value="NZ_CP030941.1"/>
</dbReference>
<evidence type="ECO:0000313" key="6">
    <source>
        <dbReference type="EMBL" id="UUP18589.1"/>
    </source>
</evidence>
<dbReference type="EC" id="5.1.3.3" evidence="5"/>
<accession>A0ABY5MKR8</accession>
<keyword evidence="3 5" id="KW-0413">Isomerase</keyword>
<evidence type="ECO:0000256" key="2">
    <source>
        <dbReference type="ARBA" id="ARBA00006206"/>
    </source>
</evidence>
<name>A0ABY5MKR8_9HYPH</name>
<keyword evidence="4 5" id="KW-0119">Carbohydrate metabolism</keyword>
<evidence type="ECO:0000256" key="1">
    <source>
        <dbReference type="ARBA" id="ARBA00005028"/>
    </source>
</evidence>
<evidence type="ECO:0000313" key="7">
    <source>
        <dbReference type="Proteomes" id="UP001342418"/>
    </source>
</evidence>
<proteinExistence type="inferred from homology"/>
<dbReference type="NCBIfam" id="NF008277">
    <property type="entry name" value="PRK11055.1"/>
    <property type="match status" value="1"/>
</dbReference>
<comment type="catalytic activity">
    <reaction evidence="5">
        <text>alpha-D-glucose = beta-D-glucose</text>
        <dbReference type="Rhea" id="RHEA:10264"/>
        <dbReference type="ChEBI" id="CHEBI:15903"/>
        <dbReference type="ChEBI" id="CHEBI:17925"/>
        <dbReference type="EC" id="5.1.3.3"/>
    </reaction>
</comment>